<dbReference type="Proteomes" id="UP000226191">
    <property type="component" value="Unassembled WGS sequence"/>
</dbReference>
<dbReference type="Proteomes" id="UP000256621">
    <property type="component" value="Chromosome"/>
</dbReference>
<dbReference type="AlphaFoldDB" id="A0A2B7JP34"/>
<organism evidence="2 3">
    <name type="scientific">Cutibacterium acnes</name>
    <name type="common">Propionibacterium acnes</name>
    <dbReference type="NCBI Taxonomy" id="1747"/>
    <lineage>
        <taxon>Bacteria</taxon>
        <taxon>Bacillati</taxon>
        <taxon>Actinomycetota</taxon>
        <taxon>Actinomycetes</taxon>
        <taxon>Propionibacteriales</taxon>
        <taxon>Propionibacteriaceae</taxon>
        <taxon>Cutibacterium</taxon>
    </lineage>
</organism>
<dbReference type="RefSeq" id="WP_002519483.1">
    <property type="nucleotide sequence ID" value="NZ_AP019664.1"/>
</dbReference>
<gene>
    <name evidence="2" type="ORF">B1B09_07700</name>
    <name evidence="1" type="ORF">DXN06_09745</name>
</gene>
<name>A0A2B7JP34_CUTAC</name>
<evidence type="ECO:0000313" key="1">
    <source>
        <dbReference type="EMBL" id="AXM08082.1"/>
    </source>
</evidence>
<proteinExistence type="predicted"/>
<dbReference type="EMBL" id="CP031442">
    <property type="protein sequence ID" value="AXM08082.1"/>
    <property type="molecule type" value="Genomic_DNA"/>
</dbReference>
<sequence length="60" mass="7002">MTIRRINVITVHAVVINDSVYINPEDLKDWNSLTGQERILPVRRRGERKNTMTESHLTTI</sequence>
<protein>
    <submittedName>
        <fullName evidence="2">Uncharacterized protein</fullName>
    </submittedName>
</protein>
<accession>A0A2B7JP34</accession>
<reference evidence="2 3" key="1">
    <citation type="submission" date="2017-02" db="EMBL/GenBank/DDBJ databases">
        <title>Prevalence of linear plasmids in Cutibacterium acnes isolates obtained from cancerous prostatic tissue.</title>
        <authorList>
            <person name="Davidsson S."/>
            <person name="Bruggemann H."/>
        </authorList>
    </citation>
    <scope>NUCLEOTIDE SEQUENCE [LARGE SCALE GENOMIC DNA]</scope>
    <source>
        <strain evidence="2 3">11-78</strain>
    </source>
</reference>
<evidence type="ECO:0000313" key="3">
    <source>
        <dbReference type="Proteomes" id="UP000226191"/>
    </source>
</evidence>
<reference evidence="1 4" key="2">
    <citation type="submission" date="2018-08" db="EMBL/GenBank/DDBJ databases">
        <title>Genome sequencing of Cutibacterium acnes KCOM 1315.</title>
        <authorList>
            <person name="Kook J.-K."/>
            <person name="Park S.-N."/>
            <person name="Lim Y.K."/>
        </authorList>
    </citation>
    <scope>NUCLEOTIDE SEQUENCE [LARGE SCALE GENOMIC DNA]</scope>
    <source>
        <strain evidence="1 4">KCOM 1315</strain>
    </source>
</reference>
<evidence type="ECO:0000313" key="2">
    <source>
        <dbReference type="EMBL" id="PGF33796.1"/>
    </source>
</evidence>
<dbReference type="EMBL" id="MVCE01000003">
    <property type="protein sequence ID" value="PGF33796.1"/>
    <property type="molecule type" value="Genomic_DNA"/>
</dbReference>
<evidence type="ECO:0000313" key="4">
    <source>
        <dbReference type="Proteomes" id="UP000256621"/>
    </source>
</evidence>
<dbReference type="GeneID" id="92858420"/>